<proteinExistence type="predicted"/>
<dbReference type="RefSeq" id="WP_238280164.1">
    <property type="nucleotide sequence ID" value="NZ_BPQL01000078.1"/>
</dbReference>
<reference evidence="1 2" key="1">
    <citation type="submission" date="2024-06" db="EMBL/GenBank/DDBJ databases">
        <title>Genomic Encyclopedia of Type Strains, Phase IV (KMG-IV): sequencing the most valuable type-strain genomes for metagenomic binning, comparative biology and taxonomic classification.</title>
        <authorList>
            <person name="Goeker M."/>
        </authorList>
    </citation>
    <scope>NUCLEOTIDE SEQUENCE [LARGE SCALE GENOMIC DNA]</scope>
    <source>
        <strain evidence="1 2">DSM 21331</strain>
    </source>
</reference>
<gene>
    <name evidence="1" type="ORF">ABID43_004771</name>
</gene>
<name>A0ABV2LES4_9HYPH</name>
<evidence type="ECO:0000313" key="2">
    <source>
        <dbReference type="Proteomes" id="UP001549145"/>
    </source>
</evidence>
<dbReference type="EMBL" id="JBEPMM010000024">
    <property type="protein sequence ID" value="MET3695205.1"/>
    <property type="molecule type" value="Genomic_DNA"/>
</dbReference>
<keyword evidence="2" id="KW-1185">Reference proteome</keyword>
<protein>
    <submittedName>
        <fullName evidence="1">Uncharacterized protein</fullName>
    </submittedName>
</protein>
<dbReference type="Proteomes" id="UP001549145">
    <property type="component" value="Unassembled WGS sequence"/>
</dbReference>
<evidence type="ECO:0000313" key="1">
    <source>
        <dbReference type="EMBL" id="MET3695205.1"/>
    </source>
</evidence>
<comment type="caution">
    <text evidence="1">The sequence shown here is derived from an EMBL/GenBank/DDBJ whole genome shotgun (WGS) entry which is preliminary data.</text>
</comment>
<accession>A0ABV2LES4</accession>
<organism evidence="1 2">
    <name type="scientific">Methylobacterium goesingense</name>
    <dbReference type="NCBI Taxonomy" id="243690"/>
    <lineage>
        <taxon>Bacteria</taxon>
        <taxon>Pseudomonadati</taxon>
        <taxon>Pseudomonadota</taxon>
        <taxon>Alphaproteobacteria</taxon>
        <taxon>Hyphomicrobiales</taxon>
        <taxon>Methylobacteriaceae</taxon>
        <taxon>Methylobacterium</taxon>
    </lineage>
</organism>
<sequence length="73" mass="7896">MRIPSSPEFNRAACLTELSACIAEVEVSSSAQAATVRILARTGYDASEATQSLWGEMDALVALREVRSFLAIY</sequence>